<dbReference type="Proteomes" id="UP000005808">
    <property type="component" value="Unassembled WGS sequence"/>
</dbReference>
<accession>H1S0E3</accession>
<dbReference type="PATRIC" id="fig|1127483.3.peg.1064"/>
<reference evidence="1 2" key="1">
    <citation type="journal article" date="2012" name="J. Bacteriol.">
        <title>De Novo Genome Project of Cupriavidus basilensis OR16.</title>
        <authorList>
            <person name="Cserhati M."/>
            <person name="Kriszt B."/>
            <person name="Szoboszlay S."/>
            <person name="Toth A."/>
            <person name="Szabo I."/>
            <person name="Tancsics A."/>
            <person name="Nagy I."/>
            <person name="Horvath B."/>
            <person name="Nagy I."/>
            <person name="Kukolya J."/>
        </authorList>
    </citation>
    <scope>NUCLEOTIDE SEQUENCE [LARGE SCALE GENOMIC DNA]</scope>
    <source>
        <strain evidence="1 2">OR16</strain>
    </source>
</reference>
<gene>
    <name evidence="1" type="ORF">OR16_05342</name>
</gene>
<proteinExistence type="predicted"/>
<evidence type="ECO:0000313" key="2">
    <source>
        <dbReference type="Proteomes" id="UP000005808"/>
    </source>
</evidence>
<protein>
    <submittedName>
        <fullName evidence="1">Uncharacterized protein</fullName>
    </submittedName>
</protein>
<dbReference type="EMBL" id="AHJE01000013">
    <property type="protein sequence ID" value="EHP44079.1"/>
    <property type="molecule type" value="Genomic_DNA"/>
</dbReference>
<sequence length="123" mass="12654">MALRPVPAAAQLPAIDDVADQVELVRFIVLEEIEQVIGLAARRAEVNVGQPDGAVVTDSGGRALAGEVALRTGGCCRKSLAGGMKAASAAGNDMGRGGDCDSAVRLRSSCVALTRRPQAERRA</sequence>
<name>H1S0E3_9BURK</name>
<evidence type="ECO:0000313" key="1">
    <source>
        <dbReference type="EMBL" id="EHP44079.1"/>
    </source>
</evidence>
<organism evidence="1 2">
    <name type="scientific">Cupriavidus basilensis OR16</name>
    <dbReference type="NCBI Taxonomy" id="1127483"/>
    <lineage>
        <taxon>Bacteria</taxon>
        <taxon>Pseudomonadati</taxon>
        <taxon>Pseudomonadota</taxon>
        <taxon>Betaproteobacteria</taxon>
        <taxon>Burkholderiales</taxon>
        <taxon>Burkholderiaceae</taxon>
        <taxon>Cupriavidus</taxon>
    </lineage>
</organism>
<dbReference type="AlphaFoldDB" id="H1S0E3"/>
<comment type="caution">
    <text evidence="1">The sequence shown here is derived from an EMBL/GenBank/DDBJ whole genome shotgun (WGS) entry which is preliminary data.</text>
</comment>